<comment type="catalytic activity">
    <reaction evidence="6 7">
        <text>Release of N-terminal amino acids, preferentially methionine, from peptides and arylamides.</text>
        <dbReference type="EC" id="3.4.11.18"/>
    </reaction>
</comment>
<evidence type="ECO:0000259" key="9">
    <source>
        <dbReference type="Pfam" id="PF00557"/>
    </source>
</evidence>
<dbReference type="Proteomes" id="UP000326711">
    <property type="component" value="Chromosome"/>
</dbReference>
<name>A0A5J6Z7R0_9CORY</name>
<organism evidence="10 11">
    <name type="scientific">Corynebacterium urogenitale</name>
    <dbReference type="NCBI Taxonomy" id="2487892"/>
    <lineage>
        <taxon>Bacteria</taxon>
        <taxon>Bacillati</taxon>
        <taxon>Actinomycetota</taxon>
        <taxon>Actinomycetes</taxon>
        <taxon>Mycobacteriales</taxon>
        <taxon>Corynebacteriaceae</taxon>
        <taxon>Corynebacterium</taxon>
    </lineage>
</organism>
<evidence type="ECO:0000256" key="8">
    <source>
        <dbReference type="SAM" id="MobiDB-lite"/>
    </source>
</evidence>
<evidence type="ECO:0000256" key="1">
    <source>
        <dbReference type="ARBA" id="ARBA00002521"/>
    </source>
</evidence>
<evidence type="ECO:0000256" key="7">
    <source>
        <dbReference type="RuleBase" id="RU003653"/>
    </source>
</evidence>
<proteinExistence type="inferred from homology"/>
<dbReference type="Pfam" id="PF00557">
    <property type="entry name" value="Peptidase_M24"/>
    <property type="match status" value="1"/>
</dbReference>
<dbReference type="GO" id="GO:0046872">
    <property type="term" value="F:metal ion binding"/>
    <property type="evidence" value="ECO:0007669"/>
    <property type="project" value="UniProtKB-UniRule"/>
</dbReference>
<comment type="cofactor">
    <cofactor evidence="6">
        <name>Co(2+)</name>
        <dbReference type="ChEBI" id="CHEBI:48828"/>
    </cofactor>
    <cofactor evidence="6">
        <name>Zn(2+)</name>
        <dbReference type="ChEBI" id="CHEBI:29105"/>
    </cofactor>
    <cofactor evidence="6">
        <name>Mn(2+)</name>
        <dbReference type="ChEBI" id="CHEBI:29035"/>
    </cofactor>
    <cofactor evidence="6">
        <name>Fe(2+)</name>
        <dbReference type="ChEBI" id="CHEBI:29033"/>
    </cofactor>
    <text evidence="6">Binds 2 divalent metal cations per subunit. Has a high-affinity and a low affinity metal-binding site. The true nature of the physiological cofactor is under debate. The enzyme is active with cobalt, zinc, manganese or divalent iron ions. Most likely, methionine aminopeptidases function as mononuclear Fe(2+)-metalloproteases under physiological conditions, and the catalytically relevant metal-binding site has been assigned to the histidine-containing high-affinity site.</text>
</comment>
<evidence type="ECO:0000256" key="4">
    <source>
        <dbReference type="ARBA" id="ARBA00022723"/>
    </source>
</evidence>
<feature type="binding site" evidence="6">
    <location>
        <position position="245"/>
    </location>
    <ligand>
        <name>a divalent metal cation</name>
        <dbReference type="ChEBI" id="CHEBI:60240"/>
        <label>2</label>
        <note>catalytic</note>
    </ligand>
</feature>
<keyword evidence="3 6" id="KW-0645">Protease</keyword>
<feature type="binding site" evidence="6">
    <location>
        <position position="132"/>
    </location>
    <ligand>
        <name>a divalent metal cation</name>
        <dbReference type="ChEBI" id="CHEBI:60240"/>
        <label>1</label>
    </ligand>
</feature>
<evidence type="ECO:0000256" key="3">
    <source>
        <dbReference type="ARBA" id="ARBA00022670"/>
    </source>
</evidence>
<accession>A0A5J6Z7R0</accession>
<dbReference type="KEGG" id="cuo:CUROG_08700"/>
<feature type="region of interest" description="Disordered" evidence="8">
    <location>
        <begin position="1"/>
        <end position="29"/>
    </location>
</feature>
<evidence type="ECO:0000256" key="2">
    <source>
        <dbReference type="ARBA" id="ARBA00022438"/>
    </source>
</evidence>
<dbReference type="InterPro" id="IPR000994">
    <property type="entry name" value="Pept_M24"/>
</dbReference>
<feature type="binding site" evidence="6">
    <location>
        <position position="143"/>
    </location>
    <ligand>
        <name>a divalent metal cation</name>
        <dbReference type="ChEBI" id="CHEBI:60240"/>
        <label>2</label>
        <note>catalytic</note>
    </ligand>
</feature>
<dbReference type="EC" id="3.4.11.18" evidence="6 7"/>
<feature type="domain" description="Peptidase M24" evidence="9">
    <location>
        <begin position="49"/>
        <end position="282"/>
    </location>
</feature>
<reference evidence="11" key="1">
    <citation type="submission" date="2019-10" db="EMBL/GenBank/DDBJ databases">
        <title>Complete genome sequence of Corynebacterium urogenitalis DSM 108747, isolated from the genital tract of a cow.</title>
        <authorList>
            <person name="Ruckert C."/>
            <person name="Ballas P."/>
            <person name="Wagener K."/>
            <person name="Drillich M."/>
            <person name="Kaempfer P."/>
            <person name="Busse H.-J."/>
            <person name="Ehling-Schulz M."/>
        </authorList>
    </citation>
    <scope>NUCLEOTIDE SEQUENCE [LARGE SCALE GENOMIC DNA]</scope>
    <source>
        <strain evidence="11">LMM 1652</strain>
    </source>
</reference>
<feature type="binding site" evidence="6">
    <location>
        <position position="219"/>
    </location>
    <ligand>
        <name>substrate</name>
    </ligand>
</feature>
<dbReference type="PANTHER" id="PTHR43330:SF27">
    <property type="entry name" value="METHIONINE AMINOPEPTIDASE"/>
    <property type="match status" value="1"/>
</dbReference>
<feature type="binding site" evidence="6">
    <location>
        <position position="114"/>
    </location>
    <ligand>
        <name>substrate</name>
    </ligand>
</feature>
<dbReference type="PANTHER" id="PTHR43330">
    <property type="entry name" value="METHIONINE AMINOPEPTIDASE"/>
    <property type="match status" value="1"/>
</dbReference>
<dbReference type="Gene3D" id="3.90.230.10">
    <property type="entry name" value="Creatinase/methionine aminopeptidase superfamily"/>
    <property type="match status" value="1"/>
</dbReference>
<keyword evidence="4 6" id="KW-0479">Metal-binding</keyword>
<dbReference type="SUPFAM" id="SSF55920">
    <property type="entry name" value="Creatinase/aminopeptidase"/>
    <property type="match status" value="1"/>
</dbReference>
<comment type="similarity">
    <text evidence="6">Belongs to the peptidase M24A family. Methionine aminopeptidase type 1 subfamily.</text>
</comment>
<protein>
    <recommendedName>
        <fullName evidence="6 7">Methionine aminopeptidase</fullName>
        <shortName evidence="6">MAP</shortName>
        <shortName evidence="6">MetAP</shortName>
        <ecNumber evidence="6 7">3.4.11.18</ecNumber>
    </recommendedName>
    <alternativeName>
        <fullName evidence="6">Peptidase M</fullName>
    </alternativeName>
</protein>
<evidence type="ECO:0000256" key="5">
    <source>
        <dbReference type="ARBA" id="ARBA00022801"/>
    </source>
</evidence>
<gene>
    <name evidence="10" type="primary">map-1</name>
    <name evidence="6" type="synonym">map</name>
    <name evidence="10" type="ORF">CUROG_08700</name>
</gene>
<dbReference type="GO" id="GO:0006508">
    <property type="term" value="P:proteolysis"/>
    <property type="evidence" value="ECO:0007669"/>
    <property type="project" value="UniProtKB-KW"/>
</dbReference>
<dbReference type="HAMAP" id="MF_01974">
    <property type="entry name" value="MetAP_1"/>
    <property type="match status" value="1"/>
</dbReference>
<feature type="binding site" evidence="6">
    <location>
        <position position="143"/>
    </location>
    <ligand>
        <name>a divalent metal cation</name>
        <dbReference type="ChEBI" id="CHEBI:60240"/>
        <label>1</label>
    </ligand>
</feature>
<keyword evidence="11" id="KW-1185">Reference proteome</keyword>
<dbReference type="AlphaFoldDB" id="A0A5J6Z7R0"/>
<feature type="binding site" evidence="6">
    <location>
        <position position="212"/>
    </location>
    <ligand>
        <name>a divalent metal cation</name>
        <dbReference type="ChEBI" id="CHEBI:60240"/>
        <label>2</label>
        <note>catalytic</note>
    </ligand>
</feature>
<dbReference type="GO" id="GO:0004239">
    <property type="term" value="F:initiator methionyl aminopeptidase activity"/>
    <property type="evidence" value="ECO:0007669"/>
    <property type="project" value="UniProtKB-UniRule"/>
</dbReference>
<evidence type="ECO:0000256" key="6">
    <source>
        <dbReference type="HAMAP-Rule" id="MF_01974"/>
    </source>
</evidence>
<evidence type="ECO:0000313" key="11">
    <source>
        <dbReference type="Proteomes" id="UP000326711"/>
    </source>
</evidence>
<comment type="function">
    <text evidence="1 6">Removes the N-terminal methionine from nascent proteins. The N-terminal methionine is often cleaved when the second residue in the primary sequence is small and uncharged (Met-Ala-, Cys, Gly, Pro, Ser, Thr, or Val). Requires deformylation of the N(alpha)-formylated initiator methionine before it can be hydrolyzed.</text>
</comment>
<comment type="subunit">
    <text evidence="6">Monomer.</text>
</comment>
<keyword evidence="5 6" id="KW-0378">Hydrolase</keyword>
<evidence type="ECO:0000313" key="10">
    <source>
        <dbReference type="EMBL" id="QFQ03088.1"/>
    </source>
</evidence>
<dbReference type="GO" id="GO:0005829">
    <property type="term" value="C:cytosol"/>
    <property type="evidence" value="ECO:0007669"/>
    <property type="project" value="TreeGrafter"/>
</dbReference>
<dbReference type="InterPro" id="IPR002467">
    <property type="entry name" value="Pept_M24A_MAP1"/>
</dbReference>
<dbReference type="CDD" id="cd01086">
    <property type="entry name" value="MetAP1"/>
    <property type="match status" value="1"/>
</dbReference>
<dbReference type="InterPro" id="IPR001714">
    <property type="entry name" value="Pept_M24_MAP"/>
</dbReference>
<feature type="binding site" evidence="6">
    <location>
        <position position="276"/>
    </location>
    <ligand>
        <name>a divalent metal cation</name>
        <dbReference type="ChEBI" id="CHEBI:60240"/>
        <label>1</label>
    </ligand>
</feature>
<dbReference type="NCBIfam" id="TIGR00500">
    <property type="entry name" value="met_pdase_I"/>
    <property type="match status" value="1"/>
</dbReference>
<dbReference type="InterPro" id="IPR036005">
    <property type="entry name" value="Creatinase/aminopeptidase-like"/>
</dbReference>
<dbReference type="PRINTS" id="PR00599">
    <property type="entry name" value="MAPEPTIDASE"/>
</dbReference>
<feature type="binding site" evidence="6">
    <location>
        <position position="276"/>
    </location>
    <ligand>
        <name>a divalent metal cation</name>
        <dbReference type="ChEBI" id="CHEBI:60240"/>
        <label>2</label>
        <note>catalytic</note>
    </ligand>
</feature>
<dbReference type="GO" id="GO:0070006">
    <property type="term" value="F:metalloaminopeptidase activity"/>
    <property type="evidence" value="ECO:0007669"/>
    <property type="project" value="UniProtKB-UniRule"/>
</dbReference>
<dbReference type="EMBL" id="CP045032">
    <property type="protein sequence ID" value="QFQ03088.1"/>
    <property type="molecule type" value="Genomic_DNA"/>
</dbReference>
<keyword evidence="2 6" id="KW-0031">Aminopeptidase</keyword>
<sequence>MDDATRGVGEVASKYDNNPATDRKARGSHVGFRKKNKTIPAKTPEQLDAMQAAGEIVGRALQAVRNAAKPGMTTLDLDAIAEETIRSAGAIPTFKGYEGFPGSICSSVNDMIVHGIPSANVVLREGDLVSVDCGATYQGWVGDSAWTFGIGEISEEARKLNDATEWVLSEGIKAMVPGNRLTDVSWALEEATRKAEQKFGVDLYIVDGYGGHGIGQTMHEDPYLANEGKPGRGPLIQEGSVLAIEPMLALGTEYSVVLDDNWGVVTEDGSWASHWEHTVAATASGPRILTPRL</sequence>